<sequence length="663" mass="76930">MRKRIISLFLILAIYIIASNSTFYTYTIGQNNKWKITQDAYLVSEIILEDAGLYYPEDMYLEGGKLYIADSGNARIVVYDLKTRKYSEVGEWSLFTPTAVFVDDKYIYVADAGLSEIVIFDKEGNEIRRIGKPKSILFGQYTKFKPKKVVVDKRGNFYIVSEGSLDGIIQLDRNGEFLGYFGANKVRITALDKFIDLFYSKQQKERLLTRTPKPYFNIAIDDKGLVYTITQKERGDAIKKHNTLGNNILYLSRLNLMVDEENFVDITVDKEGRIFALTETGLIYEYDQEGNLIFSFGGRAISYDKNGLFSVASSIEVDEEGKIYVLDKEKGIVQVFNPTVYALKIHRALDLYMQGKYIESKSIWEDVLKYDGYSSIIHNGLGKAYFQEGNYKYAALHFKVAYNKREYSNVFWEIRNQFLQNNMKAILIVLFLIFIFYEIVGRILKLKNYKLKITIKNKLLSDIFYLKNILRHPIDSFYYLRKGTYGSILSATIIYGLFAIVVIFDYMGRSFLFNLNTSERSVGYVLLSTIVPVFLWVFSNYLVSSITDGRGTLKNIYIFTAYSFAPYIIFQPFIIFLTYILTYNESFLINFGSFFIISWTLIILFVGVKETHDYHVKGTIGSILYSLIWILVIVLVFSIVYMLWDQIFETVYGIIQEVLYRVR</sequence>
<name>B7IED0_THEAB</name>
<dbReference type="RefSeq" id="WP_004102987.1">
    <property type="nucleotide sequence ID" value="NC_011653.1"/>
</dbReference>
<dbReference type="SUPFAM" id="SSF63825">
    <property type="entry name" value="YWTD domain"/>
    <property type="match status" value="1"/>
</dbReference>
<evidence type="ECO:0000313" key="8">
    <source>
        <dbReference type="Proteomes" id="UP000002453"/>
    </source>
</evidence>
<evidence type="ECO:0000256" key="4">
    <source>
        <dbReference type="ARBA" id="ARBA00023136"/>
    </source>
</evidence>
<dbReference type="GO" id="GO:0008270">
    <property type="term" value="F:zinc ion binding"/>
    <property type="evidence" value="ECO:0007669"/>
    <property type="project" value="UniProtKB-KW"/>
</dbReference>
<dbReference type="Gene3D" id="1.25.40.10">
    <property type="entry name" value="Tetratricopeptide repeat domain"/>
    <property type="match status" value="1"/>
</dbReference>
<dbReference type="CDD" id="cd05819">
    <property type="entry name" value="NHL"/>
    <property type="match status" value="1"/>
</dbReference>
<dbReference type="KEGG" id="taf:THA_1934"/>
<keyword evidence="8" id="KW-1185">Reference proteome</keyword>
<keyword evidence="4 5" id="KW-0472">Membrane</keyword>
<organism evidence="7 8">
    <name type="scientific">Thermosipho africanus (strain TCF52B)</name>
    <dbReference type="NCBI Taxonomy" id="484019"/>
    <lineage>
        <taxon>Bacteria</taxon>
        <taxon>Thermotogati</taxon>
        <taxon>Thermotogota</taxon>
        <taxon>Thermotogae</taxon>
        <taxon>Thermotogales</taxon>
        <taxon>Fervidobacteriaceae</taxon>
        <taxon>Thermosipho</taxon>
    </lineage>
</organism>
<reference evidence="7 8" key="1">
    <citation type="journal article" date="2009" name="J. Bacteriol.">
        <title>The genome of Thermosipho africanus TCF52B: lateral genetic connections to the Firmicutes and Archaea.</title>
        <authorList>
            <person name="Nesboe C.L."/>
            <person name="Bapteste E."/>
            <person name="Curtis B."/>
            <person name="Dahle H."/>
            <person name="Lopez P."/>
            <person name="Macleod D."/>
            <person name="Dlutek M."/>
            <person name="Bowman S."/>
            <person name="Zhaxybayeva O."/>
            <person name="Birkeland N.-K."/>
            <person name="Doolittle W.F."/>
        </authorList>
    </citation>
    <scope>NUCLEOTIDE SEQUENCE [LARGE SCALE GENOMIC DNA]</scope>
    <source>
        <strain evidence="7 8">TCF52B</strain>
    </source>
</reference>
<evidence type="ECO:0000256" key="5">
    <source>
        <dbReference type="SAM" id="Phobius"/>
    </source>
</evidence>
<evidence type="ECO:0000313" key="7">
    <source>
        <dbReference type="EMBL" id="ACJ76357.1"/>
    </source>
</evidence>
<dbReference type="eggNOG" id="COG3391">
    <property type="taxonomic scope" value="Bacteria"/>
</dbReference>
<dbReference type="InterPro" id="IPR050952">
    <property type="entry name" value="TRIM-NHL_E3_ligases"/>
</dbReference>
<dbReference type="Gene3D" id="2.120.10.30">
    <property type="entry name" value="TolB, C-terminal domain"/>
    <property type="match status" value="2"/>
</dbReference>
<feature type="transmembrane region" description="Helical" evidence="5">
    <location>
        <begin position="524"/>
        <end position="544"/>
    </location>
</feature>
<feature type="domain" description="Yip1" evidence="6">
    <location>
        <begin position="468"/>
        <end position="636"/>
    </location>
</feature>
<comment type="subcellular location">
    <subcellularLocation>
        <location evidence="1">Membrane</location>
        <topology evidence="1">Multi-pass membrane protein</topology>
    </subcellularLocation>
</comment>
<feature type="transmembrane region" description="Helical" evidence="5">
    <location>
        <begin position="556"/>
        <end position="581"/>
    </location>
</feature>
<dbReference type="InterPro" id="IPR011990">
    <property type="entry name" value="TPR-like_helical_dom_sf"/>
</dbReference>
<keyword evidence="3 5" id="KW-1133">Transmembrane helix</keyword>
<feature type="transmembrane region" description="Helical" evidence="5">
    <location>
        <begin position="425"/>
        <end position="444"/>
    </location>
</feature>
<feature type="transmembrane region" description="Helical" evidence="5">
    <location>
        <begin position="620"/>
        <end position="644"/>
    </location>
</feature>
<dbReference type="InterPro" id="IPR006977">
    <property type="entry name" value="Yip1_dom"/>
</dbReference>
<accession>B7IED0</accession>
<evidence type="ECO:0000256" key="2">
    <source>
        <dbReference type="ARBA" id="ARBA00022692"/>
    </source>
</evidence>
<dbReference type="PANTHER" id="PTHR24104">
    <property type="entry name" value="E3 UBIQUITIN-PROTEIN LIGASE NHLRC1-RELATED"/>
    <property type="match status" value="1"/>
</dbReference>
<dbReference type="GO" id="GO:0016020">
    <property type="term" value="C:membrane"/>
    <property type="evidence" value="ECO:0007669"/>
    <property type="project" value="UniProtKB-SubCell"/>
</dbReference>
<dbReference type="SUPFAM" id="SSF48452">
    <property type="entry name" value="TPR-like"/>
    <property type="match status" value="1"/>
</dbReference>
<dbReference type="EMBL" id="CP001185">
    <property type="protein sequence ID" value="ACJ76357.1"/>
    <property type="molecule type" value="Genomic_DNA"/>
</dbReference>
<dbReference type="Proteomes" id="UP000002453">
    <property type="component" value="Chromosome"/>
</dbReference>
<evidence type="ECO:0000259" key="6">
    <source>
        <dbReference type="Pfam" id="PF04893"/>
    </source>
</evidence>
<feature type="transmembrane region" description="Helical" evidence="5">
    <location>
        <begin position="485"/>
        <end position="504"/>
    </location>
</feature>
<gene>
    <name evidence="7" type="ordered locus">THA_1934</name>
</gene>
<dbReference type="AlphaFoldDB" id="B7IED0"/>
<dbReference type="HOGENOM" id="CLU_024978_0_0_0"/>
<dbReference type="STRING" id="484019.THA_1934"/>
<keyword evidence="2 5" id="KW-0812">Transmembrane</keyword>
<evidence type="ECO:0000256" key="3">
    <source>
        <dbReference type="ARBA" id="ARBA00022989"/>
    </source>
</evidence>
<dbReference type="Pfam" id="PF04893">
    <property type="entry name" value="Yip1"/>
    <property type="match status" value="1"/>
</dbReference>
<feature type="transmembrane region" description="Helical" evidence="5">
    <location>
        <begin position="587"/>
        <end position="608"/>
    </location>
</feature>
<protein>
    <submittedName>
        <fullName evidence="7">Tetratricopeptide repeat domain protein</fullName>
    </submittedName>
</protein>
<evidence type="ECO:0000256" key="1">
    <source>
        <dbReference type="ARBA" id="ARBA00004141"/>
    </source>
</evidence>
<proteinExistence type="predicted"/>
<dbReference type="PANTHER" id="PTHR24104:SF25">
    <property type="entry name" value="PROTEIN LIN-41"/>
    <property type="match status" value="1"/>
</dbReference>
<dbReference type="OrthoDB" id="9799230at2"/>
<dbReference type="InterPro" id="IPR011042">
    <property type="entry name" value="6-blade_b-propeller_TolB-like"/>
</dbReference>